<keyword evidence="1" id="KW-0472">Membrane</keyword>
<dbReference type="RefSeq" id="WP_254570083.1">
    <property type="nucleotide sequence ID" value="NZ_CP098502.1"/>
</dbReference>
<feature type="transmembrane region" description="Helical" evidence="1">
    <location>
        <begin position="270"/>
        <end position="291"/>
    </location>
</feature>
<reference evidence="2 3" key="1">
    <citation type="submission" date="2022-06" db="EMBL/GenBank/DDBJ databases">
        <title>Paraconexibacter antarcticus.</title>
        <authorList>
            <person name="Kim C.S."/>
        </authorList>
    </citation>
    <scope>NUCLEOTIDE SEQUENCE [LARGE SCALE GENOMIC DNA]</scope>
    <source>
        <strain evidence="2 3">02-257</strain>
    </source>
</reference>
<feature type="transmembrane region" description="Helical" evidence="1">
    <location>
        <begin position="131"/>
        <end position="152"/>
    </location>
</feature>
<keyword evidence="1" id="KW-1133">Transmembrane helix</keyword>
<feature type="transmembrane region" description="Helical" evidence="1">
    <location>
        <begin position="193"/>
        <end position="212"/>
    </location>
</feature>
<organism evidence="2 3">
    <name type="scientific">Paraconexibacter antarcticus</name>
    <dbReference type="NCBI Taxonomy" id="2949664"/>
    <lineage>
        <taxon>Bacteria</taxon>
        <taxon>Bacillati</taxon>
        <taxon>Actinomycetota</taxon>
        <taxon>Thermoleophilia</taxon>
        <taxon>Solirubrobacterales</taxon>
        <taxon>Paraconexibacteraceae</taxon>
        <taxon>Paraconexibacter</taxon>
    </lineage>
</organism>
<feature type="transmembrane region" description="Helical" evidence="1">
    <location>
        <begin position="30"/>
        <end position="53"/>
    </location>
</feature>
<protein>
    <recommendedName>
        <fullName evidence="4">DUF998 domain-containing protein</fullName>
    </recommendedName>
</protein>
<proteinExistence type="predicted"/>
<evidence type="ECO:0000313" key="2">
    <source>
        <dbReference type="EMBL" id="UTI63355.1"/>
    </source>
</evidence>
<dbReference type="Proteomes" id="UP001056035">
    <property type="component" value="Chromosome"/>
</dbReference>
<feature type="transmembrane region" description="Helical" evidence="1">
    <location>
        <begin position="164"/>
        <end position="181"/>
    </location>
</feature>
<feature type="transmembrane region" description="Helical" evidence="1">
    <location>
        <begin position="74"/>
        <end position="95"/>
    </location>
</feature>
<accession>A0ABY5DPH0</accession>
<keyword evidence="3" id="KW-1185">Reference proteome</keyword>
<dbReference type="EMBL" id="CP098502">
    <property type="protein sequence ID" value="UTI63355.1"/>
    <property type="molecule type" value="Genomic_DNA"/>
</dbReference>
<gene>
    <name evidence="2" type="ORF">NBH00_18620</name>
</gene>
<evidence type="ECO:0000256" key="1">
    <source>
        <dbReference type="SAM" id="Phobius"/>
    </source>
</evidence>
<sequence length="391" mass="40809">MQASFLLAAAVALAGGYWDDAWHTERGRDSFFIAPHLAIYAGIASAGSALAGIAFQRARRDGWHQALADRSLRLAAVALAATMVSAPIDNVWHVAFGRDAVLWSPPHMLGIVGAMGLAFAMLLQSRDGTRAGTAMTACAASLVVAAGMFTVAEYETDVPQFAPVWYPVAFAFAASITLGLVRTAWPAKSAATVAAGGHAMFFLLVSLAVTAVGFRSPALPLLMVIGPAVDLAARRGWNTMRTATAISILTMAFVVPVRQRFNHLGRDVPGAAMALPLSWLASMAGLALAAWRKPRMPAVGRLVSVAVVIFAAITGSASAHDPGQGTPAGTVRWRAELRGHVIAVDVDTRALCHGVPGRLVARRGGQTRSTSLMAGGCSRHATLRLGTCQAG</sequence>
<evidence type="ECO:0000313" key="3">
    <source>
        <dbReference type="Proteomes" id="UP001056035"/>
    </source>
</evidence>
<evidence type="ECO:0008006" key="4">
    <source>
        <dbReference type="Google" id="ProtNLM"/>
    </source>
</evidence>
<keyword evidence="1" id="KW-0812">Transmembrane</keyword>
<feature type="transmembrane region" description="Helical" evidence="1">
    <location>
        <begin position="298"/>
        <end position="317"/>
    </location>
</feature>
<name>A0ABY5DPH0_9ACTN</name>
<feature type="transmembrane region" description="Helical" evidence="1">
    <location>
        <begin position="107"/>
        <end position="124"/>
    </location>
</feature>